<protein>
    <submittedName>
        <fullName evidence="2">Leucyl aminopeptidase</fullName>
    </submittedName>
</protein>
<evidence type="ECO:0000256" key="1">
    <source>
        <dbReference type="ARBA" id="ARBA00022723"/>
    </source>
</evidence>
<dbReference type="OrthoDB" id="9803993at2"/>
<proteinExistence type="predicted"/>
<dbReference type="GO" id="GO:0046872">
    <property type="term" value="F:metal ion binding"/>
    <property type="evidence" value="ECO:0007669"/>
    <property type="project" value="UniProtKB-KW"/>
</dbReference>
<dbReference type="Proteomes" id="UP000063147">
    <property type="component" value="Chromosome"/>
</dbReference>
<keyword evidence="2" id="KW-0645">Protease</keyword>
<dbReference type="PANTHER" id="PTHR34448">
    <property type="entry name" value="AMINOPEPTIDASE"/>
    <property type="match status" value="1"/>
</dbReference>
<dbReference type="EMBL" id="CP012713">
    <property type="protein sequence ID" value="ALF17239.1"/>
    <property type="molecule type" value="Genomic_DNA"/>
</dbReference>
<dbReference type="Pfam" id="PF26233">
    <property type="entry name" value="NicX"/>
    <property type="match status" value="1"/>
</dbReference>
<dbReference type="AlphaFoldDB" id="A0A0M3URU7"/>
<accession>A0A0M3URU7</accession>
<dbReference type="RefSeq" id="WP_060675839.1">
    <property type="nucleotide sequence ID" value="NZ_CP012713.1"/>
</dbReference>
<dbReference type="PATRIC" id="fig|76859.3.peg.637"/>
<reference evidence="2 3" key="1">
    <citation type="submission" date="2015-09" db="EMBL/GenBank/DDBJ databases">
        <authorList>
            <person name="Jackson K.R."/>
            <person name="Lunt B.L."/>
            <person name="Fisher J.N.B."/>
            <person name="Gardner A.V."/>
            <person name="Bailey M.E."/>
            <person name="Deus L.M."/>
            <person name="Earl A.S."/>
            <person name="Gibby P.D."/>
            <person name="Hartmann K.A."/>
            <person name="Liu J.E."/>
            <person name="Manci A.M."/>
            <person name="Nielsen D.A."/>
            <person name="Solomon M.B."/>
            <person name="Breakwell D.P."/>
            <person name="Burnett S.H."/>
            <person name="Grose J.H."/>
        </authorList>
    </citation>
    <scope>NUCLEOTIDE SEQUENCE [LARGE SCALE GENOMIC DNA]</scope>
    <source>
        <strain evidence="2 3">KCOM 1279</strain>
    </source>
</reference>
<keyword evidence="2" id="KW-0378">Hydrolase</keyword>
<dbReference type="InterPro" id="IPR052170">
    <property type="entry name" value="M29_Exopeptidase"/>
</dbReference>
<gene>
    <name evidence="2" type="ORF">RN98_03235</name>
</gene>
<evidence type="ECO:0000313" key="2">
    <source>
        <dbReference type="EMBL" id="ALF17239.1"/>
    </source>
</evidence>
<organism evidence="2">
    <name type="scientific">Fusobacterium animalis</name>
    <dbReference type="NCBI Taxonomy" id="76859"/>
    <lineage>
        <taxon>Bacteria</taxon>
        <taxon>Fusobacteriati</taxon>
        <taxon>Fusobacteriota</taxon>
        <taxon>Fusobacteriia</taxon>
        <taxon>Fusobacteriales</taxon>
        <taxon>Fusobacteriaceae</taxon>
        <taxon>Fusobacterium</taxon>
    </lineage>
</organism>
<dbReference type="SUPFAM" id="SSF144052">
    <property type="entry name" value="Thermophilic metalloprotease-like"/>
    <property type="match status" value="1"/>
</dbReference>
<dbReference type="GO" id="GO:0004177">
    <property type="term" value="F:aminopeptidase activity"/>
    <property type="evidence" value="ECO:0007669"/>
    <property type="project" value="UniProtKB-KW"/>
</dbReference>
<keyword evidence="1" id="KW-0479">Metal-binding</keyword>
<dbReference type="InterPro" id="IPR058739">
    <property type="entry name" value="NicX"/>
</dbReference>
<dbReference type="PANTHER" id="PTHR34448:SF1">
    <property type="entry name" value="BLL6088 PROTEIN"/>
    <property type="match status" value="1"/>
</dbReference>
<keyword evidence="2" id="KW-0031">Aminopeptidase</keyword>
<sequence length="331" mass="35543">MKEILMGKIADKIIDVNLKMISGEKLLIVTEAEKISIANAIAASAYRKDIEPIISIIIPREIDSQEPPEIIAAALKATDAFVSVVGKSITHTNAIKNAIENGARGLVLTQFSEDMMIHGGMEADFEKIKPVCLKVAATLANSKEIHLTTPFGTDLKFCAENRRGNALYCLVEKGKFSTAPTVEANVSPIEGTSEGIIMADASVPYIGIGLLKEPIVCKVEKGFITSIEGGKQAKLLSEDLANKKDPNVYNIAELGIGLNPNCRFIGLMLEDEGVYGSCHIGIGTSVNLGGVLKAACHYDLIMTKPTIIADGITIMKDGELVGEFYSEVYKK</sequence>
<name>A0A0M3URU7_9FUSO</name>
<evidence type="ECO:0000313" key="3">
    <source>
        <dbReference type="Proteomes" id="UP000063147"/>
    </source>
</evidence>